<dbReference type="EMBL" id="UINC01116754">
    <property type="protein sequence ID" value="SVC88717.1"/>
    <property type="molecule type" value="Genomic_DNA"/>
</dbReference>
<proteinExistence type="inferred from homology"/>
<evidence type="ECO:0000256" key="1">
    <source>
        <dbReference type="ARBA" id="ARBA00001931"/>
    </source>
</evidence>
<protein>
    <recommendedName>
        <fullName evidence="4">Pyrrolo-quinoline quinone repeat domain-containing protein</fullName>
    </recommendedName>
</protein>
<gene>
    <name evidence="5" type="ORF">METZ01_LOCUS341571</name>
</gene>
<dbReference type="GO" id="GO:0016491">
    <property type="term" value="F:oxidoreductase activity"/>
    <property type="evidence" value="ECO:0007669"/>
    <property type="project" value="UniProtKB-KW"/>
</dbReference>
<comment type="cofactor">
    <cofactor evidence="1">
        <name>pyrroloquinoline quinone</name>
        <dbReference type="ChEBI" id="CHEBI:58442"/>
    </cofactor>
</comment>
<evidence type="ECO:0000256" key="3">
    <source>
        <dbReference type="ARBA" id="ARBA00023002"/>
    </source>
</evidence>
<sequence length="291" mass="31138">MTFFEKLKGGQLGLPSLVLAIAVSLVASAAYAGAGKEWTVSRGDAAGTGYSTLDQINTGNVSNLKVKWMHSMGSVLSQETAPLIIDGVMYFSTSSGPAYVFAVNAETGETIWAHQPDMPNDYHSVVCCGEANRGVTYANGRVFFGRLDAMLVALDAKTGEELWQTEVRPYKDGYSITVPPITVGDKVIVGHSGGEYGVRGSVQGYDQASGELIWRFYTIPGPGEQGHETWKGDSWQTGGGTAWLYFTHDPDLNLIYFGTSNGAPWGGQTRGNDSSDIGIYTNWGTAAHIAL</sequence>
<dbReference type="SMART" id="SM00564">
    <property type="entry name" value="PQQ"/>
    <property type="match status" value="3"/>
</dbReference>
<evidence type="ECO:0000259" key="4">
    <source>
        <dbReference type="Pfam" id="PF01011"/>
    </source>
</evidence>
<keyword evidence="3" id="KW-0560">Oxidoreductase</keyword>
<dbReference type="InterPro" id="IPR002372">
    <property type="entry name" value="PQQ_rpt_dom"/>
</dbReference>
<feature type="domain" description="Pyrrolo-quinoline quinone repeat" evidence="4">
    <location>
        <begin position="38"/>
        <end position="272"/>
    </location>
</feature>
<evidence type="ECO:0000313" key="5">
    <source>
        <dbReference type="EMBL" id="SVC88717.1"/>
    </source>
</evidence>
<reference evidence="5" key="1">
    <citation type="submission" date="2018-05" db="EMBL/GenBank/DDBJ databases">
        <authorList>
            <person name="Lanie J.A."/>
            <person name="Ng W.-L."/>
            <person name="Kazmierczak K.M."/>
            <person name="Andrzejewski T.M."/>
            <person name="Davidsen T.M."/>
            <person name="Wayne K.J."/>
            <person name="Tettelin H."/>
            <person name="Glass J.I."/>
            <person name="Rusch D."/>
            <person name="Podicherti R."/>
            <person name="Tsui H.-C.T."/>
            <person name="Winkler M.E."/>
        </authorList>
    </citation>
    <scope>NUCLEOTIDE SEQUENCE</scope>
</reference>
<feature type="non-terminal residue" evidence="5">
    <location>
        <position position="1"/>
    </location>
</feature>
<evidence type="ECO:0000256" key="2">
    <source>
        <dbReference type="ARBA" id="ARBA00008156"/>
    </source>
</evidence>
<comment type="similarity">
    <text evidence="2">Belongs to the bacterial PQQ dehydrogenase family.</text>
</comment>
<dbReference type="AlphaFoldDB" id="A0A382QUT4"/>
<accession>A0A382QUT4</accession>
<organism evidence="5">
    <name type="scientific">marine metagenome</name>
    <dbReference type="NCBI Taxonomy" id="408172"/>
    <lineage>
        <taxon>unclassified sequences</taxon>
        <taxon>metagenomes</taxon>
        <taxon>ecological metagenomes</taxon>
    </lineage>
</organism>
<dbReference type="Gene3D" id="2.140.10.10">
    <property type="entry name" value="Quinoprotein alcohol dehydrogenase-like superfamily"/>
    <property type="match status" value="1"/>
</dbReference>
<dbReference type="InterPro" id="IPR018391">
    <property type="entry name" value="PQQ_b-propeller_rpt"/>
</dbReference>
<dbReference type="SUPFAM" id="SSF50998">
    <property type="entry name" value="Quinoprotein alcohol dehydrogenase-like"/>
    <property type="match status" value="1"/>
</dbReference>
<dbReference type="PANTHER" id="PTHR32303">
    <property type="entry name" value="QUINOPROTEIN ALCOHOL DEHYDROGENASE (CYTOCHROME C)"/>
    <property type="match status" value="1"/>
</dbReference>
<name>A0A382QUT4_9ZZZZ</name>
<dbReference type="Pfam" id="PF01011">
    <property type="entry name" value="PQQ"/>
    <property type="match status" value="1"/>
</dbReference>
<feature type="non-terminal residue" evidence="5">
    <location>
        <position position="291"/>
    </location>
</feature>
<dbReference type="InterPro" id="IPR011047">
    <property type="entry name" value="Quinoprotein_ADH-like_sf"/>
</dbReference>